<accession>A0A0H2S6N1</accession>
<comment type="similarity">
    <text evidence="1">Belongs to the NmrA-type oxidoreductase family.</text>
</comment>
<dbReference type="SUPFAM" id="SSF51735">
    <property type="entry name" value="NAD(P)-binding Rossmann-fold domains"/>
    <property type="match status" value="1"/>
</dbReference>
<evidence type="ECO:0000256" key="2">
    <source>
        <dbReference type="ARBA" id="ARBA00022857"/>
    </source>
</evidence>
<dbReference type="InterPro" id="IPR008030">
    <property type="entry name" value="NmrA-like"/>
</dbReference>
<keyword evidence="5" id="KW-1185">Reference proteome</keyword>
<keyword evidence="2" id="KW-0521">NADP</keyword>
<name>A0A0H2S6N1_9AGAM</name>
<dbReference type="PANTHER" id="PTHR42748">
    <property type="entry name" value="NITROGEN METABOLITE REPRESSION PROTEIN NMRA FAMILY MEMBER"/>
    <property type="match status" value="1"/>
</dbReference>
<dbReference type="InParanoid" id="A0A0H2S6N1"/>
<reference evidence="4 5" key="1">
    <citation type="submission" date="2015-04" db="EMBL/GenBank/DDBJ databases">
        <title>Complete genome sequence of Schizopora paradoxa KUC8140, a cosmopolitan wood degrader in East Asia.</title>
        <authorList>
            <consortium name="DOE Joint Genome Institute"/>
            <person name="Min B."/>
            <person name="Park H."/>
            <person name="Jang Y."/>
            <person name="Kim J.-J."/>
            <person name="Kim K.H."/>
            <person name="Pangilinan J."/>
            <person name="Lipzen A."/>
            <person name="Riley R."/>
            <person name="Grigoriev I.V."/>
            <person name="Spatafora J.W."/>
            <person name="Choi I.-G."/>
        </authorList>
    </citation>
    <scope>NUCLEOTIDE SEQUENCE [LARGE SCALE GENOMIC DNA]</scope>
    <source>
        <strain evidence="4 5">KUC8140</strain>
    </source>
</reference>
<protein>
    <submittedName>
        <fullName evidence="4">NAD(P)-binding protein</fullName>
    </submittedName>
</protein>
<dbReference type="GO" id="GO:0005634">
    <property type="term" value="C:nucleus"/>
    <property type="evidence" value="ECO:0007669"/>
    <property type="project" value="TreeGrafter"/>
</dbReference>
<dbReference type="Gene3D" id="3.90.25.10">
    <property type="entry name" value="UDP-galactose 4-epimerase, domain 1"/>
    <property type="match status" value="1"/>
</dbReference>
<sequence length="324" mass="35346">MTSPTRTVLVAGATGKQGRAFIEAVLHSQAESVQDIRIVALTRNPNSPSSKELSHASDRVQVVRADLDQPDTVRKAFQDASQSEGGLWGVFVVLAFPGLGADATGEERQGKAHHLIFSSVERGDEGYDDKLTLDRLAKVQIERHIRSLTGLRWTFLRPAFFMENFDGTIGSITNTVLKCGLQKTTKLQLIAADDIGHVALGVFQASDEYASKAVVVIGDALTTQELNEAHVRGAGKPLGSVPNFLGKALLAANKHTKGLISDMERVHNDREALPESSAVLIAQCRTLYPELQTFEVWAKNRGRKKERKANWNNVTIGELATGKR</sequence>
<dbReference type="InterPro" id="IPR051164">
    <property type="entry name" value="NmrA-like_oxidored"/>
</dbReference>
<dbReference type="Proteomes" id="UP000053477">
    <property type="component" value="Unassembled WGS sequence"/>
</dbReference>
<feature type="domain" description="NmrA-like" evidence="3">
    <location>
        <begin position="5"/>
        <end position="297"/>
    </location>
</feature>
<dbReference type="EMBL" id="KQ085885">
    <property type="protein sequence ID" value="KLO19619.1"/>
    <property type="molecule type" value="Genomic_DNA"/>
</dbReference>
<dbReference type="PANTHER" id="PTHR42748:SF7">
    <property type="entry name" value="NMRA LIKE REDOX SENSOR 1-RELATED"/>
    <property type="match status" value="1"/>
</dbReference>
<evidence type="ECO:0000256" key="1">
    <source>
        <dbReference type="ARBA" id="ARBA00006328"/>
    </source>
</evidence>
<evidence type="ECO:0000259" key="3">
    <source>
        <dbReference type="Pfam" id="PF05368"/>
    </source>
</evidence>
<evidence type="ECO:0000313" key="4">
    <source>
        <dbReference type="EMBL" id="KLO19619.1"/>
    </source>
</evidence>
<dbReference type="Pfam" id="PF05368">
    <property type="entry name" value="NmrA"/>
    <property type="match status" value="1"/>
</dbReference>
<dbReference type="STRING" id="27342.A0A0H2S6N1"/>
<organism evidence="4 5">
    <name type="scientific">Schizopora paradoxa</name>
    <dbReference type="NCBI Taxonomy" id="27342"/>
    <lineage>
        <taxon>Eukaryota</taxon>
        <taxon>Fungi</taxon>
        <taxon>Dikarya</taxon>
        <taxon>Basidiomycota</taxon>
        <taxon>Agaricomycotina</taxon>
        <taxon>Agaricomycetes</taxon>
        <taxon>Hymenochaetales</taxon>
        <taxon>Schizoporaceae</taxon>
        <taxon>Schizopora</taxon>
    </lineage>
</organism>
<dbReference type="InterPro" id="IPR036291">
    <property type="entry name" value="NAD(P)-bd_dom_sf"/>
</dbReference>
<dbReference type="Gene3D" id="3.40.50.720">
    <property type="entry name" value="NAD(P)-binding Rossmann-like Domain"/>
    <property type="match status" value="1"/>
</dbReference>
<evidence type="ECO:0000313" key="5">
    <source>
        <dbReference type="Proteomes" id="UP000053477"/>
    </source>
</evidence>
<proteinExistence type="inferred from homology"/>
<gene>
    <name evidence="4" type="ORF">SCHPADRAFT_898566</name>
</gene>
<dbReference type="OrthoDB" id="9997102at2759"/>
<dbReference type="AlphaFoldDB" id="A0A0H2S6N1"/>